<dbReference type="Proteomes" id="UP000290037">
    <property type="component" value="Unassembled WGS sequence"/>
</dbReference>
<keyword evidence="5 9" id="KW-0812">Transmembrane</keyword>
<gene>
    <name evidence="11" type="ORF">DSM01_2737</name>
    <name evidence="12" type="ORF">SAMN04487999_2708</name>
</gene>
<dbReference type="Proteomes" id="UP000184240">
    <property type="component" value="Unassembled WGS sequence"/>
</dbReference>
<accession>A0A1M5Z7B5</accession>
<evidence type="ECO:0000256" key="7">
    <source>
        <dbReference type="ARBA" id="ARBA00023136"/>
    </source>
</evidence>
<dbReference type="GO" id="GO:0022857">
    <property type="term" value="F:transmembrane transporter activity"/>
    <property type="evidence" value="ECO:0007669"/>
    <property type="project" value="TreeGrafter"/>
</dbReference>
<name>A0A1M5Z7B5_9FLAO</name>
<dbReference type="OrthoDB" id="9815614at2"/>
<evidence type="ECO:0000256" key="5">
    <source>
        <dbReference type="ARBA" id="ARBA00022692"/>
    </source>
</evidence>
<dbReference type="EMBL" id="QOVN01000005">
    <property type="protein sequence ID" value="RXG28227.1"/>
    <property type="molecule type" value="Genomic_DNA"/>
</dbReference>
<dbReference type="InterPro" id="IPR055348">
    <property type="entry name" value="DctQ"/>
</dbReference>
<dbReference type="InterPro" id="IPR007387">
    <property type="entry name" value="TRAP_DctQ"/>
</dbReference>
<evidence type="ECO:0000256" key="3">
    <source>
        <dbReference type="ARBA" id="ARBA00022475"/>
    </source>
</evidence>
<evidence type="ECO:0000256" key="1">
    <source>
        <dbReference type="ARBA" id="ARBA00004429"/>
    </source>
</evidence>
<dbReference type="RefSeq" id="WP_072983939.1">
    <property type="nucleotide sequence ID" value="NZ_FQXT01000005.1"/>
</dbReference>
<evidence type="ECO:0000256" key="9">
    <source>
        <dbReference type="SAM" id="Phobius"/>
    </source>
</evidence>
<feature type="domain" description="Tripartite ATP-independent periplasmic transporters DctQ component" evidence="10">
    <location>
        <begin position="20"/>
        <end position="149"/>
    </location>
</feature>
<evidence type="ECO:0000313" key="12">
    <source>
        <dbReference type="EMBL" id="SHI20074.1"/>
    </source>
</evidence>
<protein>
    <submittedName>
        <fullName evidence="11">TRAP-type C4-dicarboxylate transport system permease small subunit</fullName>
    </submittedName>
    <submittedName>
        <fullName evidence="12">TRAP-type C4-dicarboxylate transport system, small permease component</fullName>
    </submittedName>
</protein>
<evidence type="ECO:0000256" key="4">
    <source>
        <dbReference type="ARBA" id="ARBA00022519"/>
    </source>
</evidence>
<feature type="transmembrane region" description="Helical" evidence="9">
    <location>
        <begin position="12"/>
        <end position="29"/>
    </location>
</feature>
<evidence type="ECO:0000256" key="6">
    <source>
        <dbReference type="ARBA" id="ARBA00022989"/>
    </source>
</evidence>
<dbReference type="GO" id="GO:0005886">
    <property type="term" value="C:plasma membrane"/>
    <property type="evidence" value="ECO:0007669"/>
    <property type="project" value="UniProtKB-SubCell"/>
</dbReference>
<keyword evidence="4" id="KW-0997">Cell inner membrane</keyword>
<proteinExistence type="inferred from homology"/>
<reference evidence="11 14" key="3">
    <citation type="submission" date="2018-07" db="EMBL/GenBank/DDBJ databases">
        <title>Leeuwenhoekiella genomics.</title>
        <authorList>
            <person name="Tahon G."/>
            <person name="Willems A."/>
        </authorList>
    </citation>
    <scope>NUCLEOTIDE SEQUENCE [LARGE SCALE GENOMIC DNA]</scope>
    <source>
        <strain evidence="11 14">LMG 24856</strain>
    </source>
</reference>
<comment type="similarity">
    <text evidence="8">Belongs to the TRAP transporter small permease family.</text>
</comment>
<reference evidence="13" key="1">
    <citation type="submission" date="2016-11" db="EMBL/GenBank/DDBJ databases">
        <authorList>
            <person name="Varghese N."/>
            <person name="Submissions S."/>
        </authorList>
    </citation>
    <scope>NUCLEOTIDE SEQUENCE [LARGE SCALE GENOMIC DNA]</scope>
    <source>
        <strain evidence="13">DSM 19859</strain>
    </source>
</reference>
<keyword evidence="7 9" id="KW-0472">Membrane</keyword>
<evidence type="ECO:0000256" key="2">
    <source>
        <dbReference type="ARBA" id="ARBA00022448"/>
    </source>
</evidence>
<evidence type="ECO:0000313" key="13">
    <source>
        <dbReference type="Proteomes" id="UP000184240"/>
    </source>
</evidence>
<evidence type="ECO:0000256" key="8">
    <source>
        <dbReference type="ARBA" id="ARBA00038436"/>
    </source>
</evidence>
<keyword evidence="3" id="KW-1003">Cell membrane</keyword>
<keyword evidence="14" id="KW-1185">Reference proteome</keyword>
<keyword evidence="2" id="KW-0813">Transport</keyword>
<dbReference type="PANTHER" id="PTHR35011">
    <property type="entry name" value="2,3-DIKETO-L-GULONATE TRAP TRANSPORTER SMALL PERMEASE PROTEIN YIAM"/>
    <property type="match status" value="1"/>
</dbReference>
<dbReference type="GO" id="GO:0015740">
    <property type="term" value="P:C4-dicarboxylate transport"/>
    <property type="evidence" value="ECO:0007669"/>
    <property type="project" value="TreeGrafter"/>
</dbReference>
<dbReference type="EMBL" id="FQXT01000005">
    <property type="protein sequence ID" value="SHI20074.1"/>
    <property type="molecule type" value="Genomic_DNA"/>
</dbReference>
<keyword evidence="6 9" id="KW-1133">Transmembrane helix</keyword>
<reference evidence="12" key="2">
    <citation type="submission" date="2016-11" db="EMBL/GenBank/DDBJ databases">
        <authorList>
            <person name="Jaros S."/>
            <person name="Januszkiewicz K."/>
            <person name="Wedrychowicz H."/>
        </authorList>
    </citation>
    <scope>NUCLEOTIDE SEQUENCE [LARGE SCALE GENOMIC DNA]</scope>
    <source>
        <strain evidence="12">DSM 19859</strain>
    </source>
</reference>
<evidence type="ECO:0000313" key="14">
    <source>
        <dbReference type="Proteomes" id="UP000290037"/>
    </source>
</evidence>
<dbReference type="Pfam" id="PF04290">
    <property type="entry name" value="DctQ"/>
    <property type="match status" value="1"/>
</dbReference>
<dbReference type="STRING" id="573501.SAMN04487999_2708"/>
<feature type="transmembrane region" description="Helical" evidence="9">
    <location>
        <begin position="121"/>
        <end position="142"/>
    </location>
</feature>
<sequence>MKKRLDKILGGILVFLMASIVIAVLWQVFSRYVLQAASSFTEEIARFLLIWIGILGAAYAAGQQDHLAINILPPKLNIKNRIKLRMGINILIILFALFALIVGGINLVYVNFELGQYSAALGLPLGFVYAVLPISGALIIWYKIIELANPQKYLAS</sequence>
<comment type="subcellular location">
    <subcellularLocation>
        <location evidence="1">Cell inner membrane</location>
        <topology evidence="1">Multi-pass membrane protein</topology>
    </subcellularLocation>
</comment>
<dbReference type="AlphaFoldDB" id="A0A1M5Z7B5"/>
<feature type="transmembrane region" description="Helical" evidence="9">
    <location>
        <begin position="88"/>
        <end position="109"/>
    </location>
</feature>
<evidence type="ECO:0000259" key="10">
    <source>
        <dbReference type="Pfam" id="PF04290"/>
    </source>
</evidence>
<organism evidence="12 13">
    <name type="scientific">Leeuwenhoekiella palythoae</name>
    <dbReference type="NCBI Taxonomy" id="573501"/>
    <lineage>
        <taxon>Bacteria</taxon>
        <taxon>Pseudomonadati</taxon>
        <taxon>Bacteroidota</taxon>
        <taxon>Flavobacteriia</taxon>
        <taxon>Flavobacteriales</taxon>
        <taxon>Flavobacteriaceae</taxon>
        <taxon>Leeuwenhoekiella</taxon>
    </lineage>
</organism>
<feature type="transmembrane region" description="Helical" evidence="9">
    <location>
        <begin position="44"/>
        <end position="62"/>
    </location>
</feature>
<dbReference type="PANTHER" id="PTHR35011:SF2">
    <property type="entry name" value="2,3-DIKETO-L-GULONATE TRAP TRANSPORTER SMALL PERMEASE PROTEIN YIAM"/>
    <property type="match status" value="1"/>
</dbReference>
<evidence type="ECO:0000313" key="11">
    <source>
        <dbReference type="EMBL" id="RXG28227.1"/>
    </source>
</evidence>